<comment type="caution">
    <text evidence="2">The sequence shown here is derived from an EMBL/GenBank/DDBJ whole genome shotgun (WGS) entry which is preliminary data.</text>
</comment>
<sequence>MPNNLRGGEVAQEFNPVSVNTPTEKGQPQAVREFPHDLRIPRKCMLRFILNRLRRQADELLAE</sequence>
<evidence type="ECO:0000256" key="1">
    <source>
        <dbReference type="SAM" id="MobiDB-lite"/>
    </source>
</evidence>
<name>A0A9D4DB68_DREPO</name>
<dbReference type="EMBL" id="JAIWYP010000011">
    <property type="protein sequence ID" value="KAH3741680.1"/>
    <property type="molecule type" value="Genomic_DNA"/>
</dbReference>
<dbReference type="AlphaFoldDB" id="A0A9D4DB68"/>
<keyword evidence="3" id="KW-1185">Reference proteome</keyword>
<gene>
    <name evidence="2" type="ORF">DPMN_048405</name>
</gene>
<feature type="compositionally biased region" description="Polar residues" evidence="1">
    <location>
        <begin position="15"/>
        <end position="26"/>
    </location>
</feature>
<proteinExistence type="predicted"/>
<dbReference type="Proteomes" id="UP000828390">
    <property type="component" value="Unassembled WGS sequence"/>
</dbReference>
<protein>
    <submittedName>
        <fullName evidence="2">Uncharacterized protein</fullName>
    </submittedName>
</protein>
<feature type="region of interest" description="Disordered" evidence="1">
    <location>
        <begin position="1"/>
        <end position="30"/>
    </location>
</feature>
<evidence type="ECO:0000313" key="3">
    <source>
        <dbReference type="Proteomes" id="UP000828390"/>
    </source>
</evidence>
<organism evidence="2 3">
    <name type="scientific">Dreissena polymorpha</name>
    <name type="common">Zebra mussel</name>
    <name type="synonym">Mytilus polymorpha</name>
    <dbReference type="NCBI Taxonomy" id="45954"/>
    <lineage>
        <taxon>Eukaryota</taxon>
        <taxon>Metazoa</taxon>
        <taxon>Spiralia</taxon>
        <taxon>Lophotrochozoa</taxon>
        <taxon>Mollusca</taxon>
        <taxon>Bivalvia</taxon>
        <taxon>Autobranchia</taxon>
        <taxon>Heteroconchia</taxon>
        <taxon>Euheterodonta</taxon>
        <taxon>Imparidentia</taxon>
        <taxon>Neoheterodontei</taxon>
        <taxon>Myida</taxon>
        <taxon>Dreissenoidea</taxon>
        <taxon>Dreissenidae</taxon>
        <taxon>Dreissena</taxon>
    </lineage>
</organism>
<accession>A0A9D4DB68</accession>
<evidence type="ECO:0000313" key="2">
    <source>
        <dbReference type="EMBL" id="KAH3741680.1"/>
    </source>
</evidence>
<reference evidence="2" key="1">
    <citation type="journal article" date="2019" name="bioRxiv">
        <title>The Genome of the Zebra Mussel, Dreissena polymorpha: A Resource for Invasive Species Research.</title>
        <authorList>
            <person name="McCartney M.A."/>
            <person name="Auch B."/>
            <person name="Kono T."/>
            <person name="Mallez S."/>
            <person name="Zhang Y."/>
            <person name="Obille A."/>
            <person name="Becker A."/>
            <person name="Abrahante J.E."/>
            <person name="Garbe J."/>
            <person name="Badalamenti J.P."/>
            <person name="Herman A."/>
            <person name="Mangelson H."/>
            <person name="Liachko I."/>
            <person name="Sullivan S."/>
            <person name="Sone E.D."/>
            <person name="Koren S."/>
            <person name="Silverstein K.A.T."/>
            <person name="Beckman K.B."/>
            <person name="Gohl D.M."/>
        </authorList>
    </citation>
    <scope>NUCLEOTIDE SEQUENCE</scope>
    <source>
        <strain evidence="2">Duluth1</strain>
        <tissue evidence="2">Whole animal</tissue>
    </source>
</reference>
<reference evidence="2" key="2">
    <citation type="submission" date="2020-11" db="EMBL/GenBank/DDBJ databases">
        <authorList>
            <person name="McCartney M.A."/>
            <person name="Auch B."/>
            <person name="Kono T."/>
            <person name="Mallez S."/>
            <person name="Becker A."/>
            <person name="Gohl D.M."/>
            <person name="Silverstein K.A.T."/>
            <person name="Koren S."/>
            <person name="Bechman K.B."/>
            <person name="Herman A."/>
            <person name="Abrahante J.E."/>
            <person name="Garbe J."/>
        </authorList>
    </citation>
    <scope>NUCLEOTIDE SEQUENCE</scope>
    <source>
        <strain evidence="2">Duluth1</strain>
        <tissue evidence="2">Whole animal</tissue>
    </source>
</reference>